<organism evidence="2 4">
    <name type="scientific">Flavobacterium hydatis</name>
    <name type="common">Cytophaga aquatilis</name>
    <dbReference type="NCBI Taxonomy" id="991"/>
    <lineage>
        <taxon>Bacteria</taxon>
        <taxon>Pseudomonadati</taxon>
        <taxon>Bacteroidota</taxon>
        <taxon>Flavobacteriia</taxon>
        <taxon>Flavobacteriales</taxon>
        <taxon>Flavobacteriaceae</taxon>
        <taxon>Flavobacterium</taxon>
    </lineage>
</organism>
<evidence type="ECO:0000313" key="3">
    <source>
        <dbReference type="EMBL" id="OXA95622.1"/>
    </source>
</evidence>
<dbReference type="eggNOG" id="COG0317">
    <property type="taxonomic scope" value="Bacteria"/>
</dbReference>
<dbReference type="Pfam" id="PF13328">
    <property type="entry name" value="HD_4"/>
    <property type="match status" value="1"/>
</dbReference>
<dbReference type="STRING" id="991.IW20_08905"/>
<dbReference type="PANTHER" id="PTHR46246:SF1">
    <property type="entry name" value="GUANOSINE-3',5'-BIS(DIPHOSPHATE) 3'-PYROPHOSPHOHYDROLASE MESH1"/>
    <property type="match status" value="1"/>
</dbReference>
<dbReference type="SUPFAM" id="SSF109604">
    <property type="entry name" value="HD-domain/PDEase-like"/>
    <property type="match status" value="1"/>
</dbReference>
<dbReference type="PANTHER" id="PTHR46246">
    <property type="entry name" value="GUANOSINE-3',5'-BIS(DIPHOSPHATE) 3'-PYROPHOSPHOHYDROLASE MESH1"/>
    <property type="match status" value="1"/>
</dbReference>
<keyword evidence="1" id="KW-0175">Coiled coil</keyword>
<dbReference type="EMBL" id="JPRM01000011">
    <property type="protein sequence ID" value="KFF17119.1"/>
    <property type="molecule type" value="Genomic_DNA"/>
</dbReference>
<dbReference type="Gene3D" id="1.10.3210.10">
    <property type="entry name" value="Hypothetical protein af1432"/>
    <property type="match status" value="1"/>
</dbReference>
<keyword evidence="5" id="KW-1185">Reference proteome</keyword>
<dbReference type="GO" id="GO:0008893">
    <property type="term" value="F:guanosine-3',5'-bis(diphosphate) 3'-diphosphatase activity"/>
    <property type="evidence" value="ECO:0007669"/>
    <property type="project" value="TreeGrafter"/>
</dbReference>
<comment type="caution">
    <text evidence="2">The sequence shown here is derived from an EMBL/GenBank/DDBJ whole genome shotgun (WGS) entry which is preliminary data.</text>
</comment>
<dbReference type="RefSeq" id="WP_035620975.1">
    <property type="nucleotide sequence ID" value="NZ_JBEWQG010000008.1"/>
</dbReference>
<proteinExistence type="predicted"/>
<evidence type="ECO:0000313" key="2">
    <source>
        <dbReference type="EMBL" id="KFF17119.1"/>
    </source>
</evidence>
<keyword evidence="2" id="KW-0378">Hydrolase</keyword>
<dbReference type="AlphaFoldDB" id="A0A086AKA5"/>
<accession>A0A086AKA5</accession>
<dbReference type="EMBL" id="MUGY01000006">
    <property type="protein sequence ID" value="OXA95622.1"/>
    <property type="molecule type" value="Genomic_DNA"/>
</dbReference>
<evidence type="ECO:0000313" key="4">
    <source>
        <dbReference type="Proteomes" id="UP000028712"/>
    </source>
</evidence>
<dbReference type="Proteomes" id="UP000198424">
    <property type="component" value="Unassembled WGS sequence"/>
</dbReference>
<sequence length="181" mass="20835">MDIQSIYQKTIIFAALKHSENNQLIPDSQLPYVVHLSNVAMEILIAASNTKEFDLNFATQIALLHDTLEDTTTTTFDELELEFGTEIAEGVSALTKNGDLPKEERMLDSLTRISSQRKEVWAVKLADRITNLQKPPKSWDSLKKRKYKNEAETILEKLKGANQYLENRLRSKIEEYEQYLD</sequence>
<gene>
    <name evidence="3" type="ORF">B0A62_07700</name>
    <name evidence="2" type="ORF">IW20_08905</name>
</gene>
<reference evidence="2 4" key="1">
    <citation type="submission" date="2014-07" db="EMBL/GenBank/DDBJ databases">
        <title>Genome of Flavobacterium hydatis DSM 2063.</title>
        <authorList>
            <person name="Pipes S.E."/>
            <person name="Stropko S.J."/>
            <person name="Newman J.D."/>
        </authorList>
    </citation>
    <scope>NUCLEOTIDE SEQUENCE [LARGE SCALE GENOMIC DNA]</scope>
    <source>
        <strain evidence="2 4">DSM 2063</strain>
    </source>
</reference>
<feature type="coiled-coil region" evidence="1">
    <location>
        <begin position="148"/>
        <end position="175"/>
    </location>
</feature>
<dbReference type="InterPro" id="IPR052194">
    <property type="entry name" value="MESH1"/>
</dbReference>
<dbReference type="OrthoDB" id="9802385at2"/>
<evidence type="ECO:0000313" key="5">
    <source>
        <dbReference type="Proteomes" id="UP000198424"/>
    </source>
</evidence>
<reference evidence="3 5" key="2">
    <citation type="submission" date="2016-11" db="EMBL/GenBank/DDBJ databases">
        <title>Whole genomes of Flavobacteriaceae.</title>
        <authorList>
            <person name="Stine C."/>
            <person name="Li C."/>
            <person name="Tadesse D."/>
        </authorList>
    </citation>
    <scope>NUCLEOTIDE SEQUENCE [LARGE SCALE GENOMIC DNA]</scope>
    <source>
        <strain evidence="3 5">ATCC 29551</strain>
    </source>
</reference>
<evidence type="ECO:0000256" key="1">
    <source>
        <dbReference type="SAM" id="Coils"/>
    </source>
</evidence>
<dbReference type="Proteomes" id="UP000028712">
    <property type="component" value="Unassembled WGS sequence"/>
</dbReference>
<name>A0A086AKA5_FLAHY</name>
<protein>
    <submittedName>
        <fullName evidence="2">Guanosine polyphosphate pyrophosphohydrolase</fullName>
    </submittedName>
</protein>